<sequence length="71" mass="8167">MSGIVWRLLATWRVPTHTHEVGPREDKNGKYGGFKKKQQVSSFKQCWETITFTITMSSEALFRVSVSFTTL</sequence>
<proteinExistence type="predicted"/>
<dbReference type="EMBL" id="AP019298">
    <property type="protein sequence ID" value="BBG98187.1"/>
    <property type="molecule type" value="Genomic_DNA"/>
</dbReference>
<accession>A0A4Y1R270</accession>
<feature type="non-terminal residue" evidence="1">
    <location>
        <position position="71"/>
    </location>
</feature>
<evidence type="ECO:0000313" key="1">
    <source>
        <dbReference type="EMBL" id="BBG98187.1"/>
    </source>
</evidence>
<protein>
    <submittedName>
        <fullName evidence="1">Uncharacterized protein</fullName>
    </submittedName>
</protein>
<name>A0A4Y1R270_PRUDU</name>
<gene>
    <name evidence="1" type="ORF">Prudu_007521</name>
</gene>
<organism evidence="1">
    <name type="scientific">Prunus dulcis</name>
    <name type="common">Almond</name>
    <name type="synonym">Amygdalus dulcis</name>
    <dbReference type="NCBI Taxonomy" id="3755"/>
    <lineage>
        <taxon>Eukaryota</taxon>
        <taxon>Viridiplantae</taxon>
        <taxon>Streptophyta</taxon>
        <taxon>Embryophyta</taxon>
        <taxon>Tracheophyta</taxon>
        <taxon>Spermatophyta</taxon>
        <taxon>Magnoliopsida</taxon>
        <taxon>eudicotyledons</taxon>
        <taxon>Gunneridae</taxon>
        <taxon>Pentapetalae</taxon>
        <taxon>rosids</taxon>
        <taxon>fabids</taxon>
        <taxon>Rosales</taxon>
        <taxon>Rosaceae</taxon>
        <taxon>Amygdaloideae</taxon>
        <taxon>Amygdaleae</taxon>
        <taxon>Prunus</taxon>
    </lineage>
</organism>
<dbReference type="AlphaFoldDB" id="A0A4Y1R270"/>
<reference evidence="1" key="1">
    <citation type="journal article" date="2019" name="Science">
        <title>Mutation of a bHLH transcription factor allowed almond domestication.</title>
        <authorList>
            <person name="Sanchez-Perez R."/>
            <person name="Pavan S."/>
            <person name="Mazzeo R."/>
            <person name="Moldovan C."/>
            <person name="Aiese Cigliano R."/>
            <person name="Del Cueto J."/>
            <person name="Ricciardi F."/>
            <person name="Lotti C."/>
            <person name="Ricciardi L."/>
            <person name="Dicenta F."/>
            <person name="Lopez-Marques R.L."/>
            <person name="Lindberg Moller B."/>
        </authorList>
    </citation>
    <scope>NUCLEOTIDE SEQUENCE</scope>
</reference>